<gene>
    <name evidence="4" type="ORF">TH3_21818</name>
</gene>
<evidence type="ECO:0000256" key="1">
    <source>
        <dbReference type="ARBA" id="ARBA00023125"/>
    </source>
</evidence>
<organism evidence="4 5">
    <name type="scientific">Thalassospira xiamenensis M-5 = DSM 17429</name>
    <dbReference type="NCBI Taxonomy" id="1123366"/>
    <lineage>
        <taxon>Bacteria</taxon>
        <taxon>Pseudomonadati</taxon>
        <taxon>Pseudomonadota</taxon>
        <taxon>Alphaproteobacteria</taxon>
        <taxon>Rhodospirillales</taxon>
        <taxon>Thalassospiraceae</taxon>
        <taxon>Thalassospira</taxon>
    </lineage>
</organism>
<feature type="domain" description="HTH cro/C1-type" evidence="3">
    <location>
        <begin position="36"/>
        <end position="90"/>
    </location>
</feature>
<feature type="region of interest" description="Disordered" evidence="2">
    <location>
        <begin position="1"/>
        <end position="25"/>
    </location>
</feature>
<dbReference type="CDD" id="cd00093">
    <property type="entry name" value="HTH_XRE"/>
    <property type="match status" value="1"/>
</dbReference>
<dbReference type="InterPro" id="IPR050807">
    <property type="entry name" value="TransReg_Diox_bact_type"/>
</dbReference>
<keyword evidence="1" id="KW-0238">DNA-binding</keyword>
<dbReference type="PROSITE" id="PS50943">
    <property type="entry name" value="HTH_CROC1"/>
    <property type="match status" value="1"/>
</dbReference>
<reference evidence="4 5" key="1">
    <citation type="journal article" date="2012" name="J. Bacteriol.">
        <title>Genome sequence of Thalassospira xiamenensis type strain M-5.</title>
        <authorList>
            <person name="Lai Q."/>
            <person name="Shao Z."/>
        </authorList>
    </citation>
    <scope>NUCLEOTIDE SEQUENCE [LARGE SCALE GENOMIC DNA]</scope>
    <source>
        <strain evidence="4 5">M-5</strain>
    </source>
</reference>
<accession>A0AB72UIX1</accession>
<dbReference type="RefSeq" id="WP_007091035.1">
    <property type="nucleotide sequence ID" value="NZ_CP004389.1"/>
</dbReference>
<evidence type="ECO:0000313" key="4">
    <source>
        <dbReference type="EMBL" id="AJD54436.1"/>
    </source>
</evidence>
<name>A0AB72UIX1_9PROT</name>
<dbReference type="Proteomes" id="UP000007127">
    <property type="component" value="Plasmid"/>
</dbReference>
<dbReference type="KEGG" id="txi:TH3_21818"/>
<keyword evidence="4" id="KW-0614">Plasmid</keyword>
<evidence type="ECO:0000259" key="3">
    <source>
        <dbReference type="PROSITE" id="PS50943"/>
    </source>
</evidence>
<dbReference type="GO" id="GO:0005829">
    <property type="term" value="C:cytosol"/>
    <property type="evidence" value="ECO:0007669"/>
    <property type="project" value="TreeGrafter"/>
</dbReference>
<evidence type="ECO:0000256" key="2">
    <source>
        <dbReference type="SAM" id="MobiDB-lite"/>
    </source>
</evidence>
<evidence type="ECO:0000313" key="5">
    <source>
        <dbReference type="Proteomes" id="UP000007127"/>
    </source>
</evidence>
<dbReference type="GeneID" id="31930000"/>
<dbReference type="Pfam" id="PF01381">
    <property type="entry name" value="HTH_3"/>
    <property type="match status" value="1"/>
</dbReference>
<dbReference type="GO" id="GO:0003700">
    <property type="term" value="F:DNA-binding transcription factor activity"/>
    <property type="evidence" value="ECO:0007669"/>
    <property type="project" value="TreeGrafter"/>
</dbReference>
<dbReference type="SUPFAM" id="SSF47413">
    <property type="entry name" value="lambda repressor-like DNA-binding domains"/>
    <property type="match status" value="1"/>
</dbReference>
<proteinExistence type="predicted"/>
<dbReference type="PANTHER" id="PTHR46797">
    <property type="entry name" value="HTH-TYPE TRANSCRIPTIONAL REGULATOR"/>
    <property type="match status" value="1"/>
</dbReference>
<dbReference type="GO" id="GO:0003677">
    <property type="term" value="F:DNA binding"/>
    <property type="evidence" value="ECO:0007669"/>
    <property type="project" value="UniProtKB-KW"/>
</dbReference>
<dbReference type="InterPro" id="IPR010982">
    <property type="entry name" value="Lambda_DNA-bd_dom_sf"/>
</dbReference>
<dbReference type="AlphaFoldDB" id="A0AB72UIX1"/>
<dbReference type="Gene3D" id="1.10.260.40">
    <property type="entry name" value="lambda repressor-like DNA-binding domains"/>
    <property type="match status" value="1"/>
</dbReference>
<dbReference type="PANTHER" id="PTHR46797:SF1">
    <property type="entry name" value="METHYLPHOSPHONATE SYNTHASE"/>
    <property type="match status" value="1"/>
</dbReference>
<protein>
    <submittedName>
        <fullName evidence="4">Transcriptional regulator</fullName>
    </submittedName>
</protein>
<dbReference type="EMBL" id="CP004389">
    <property type="protein sequence ID" value="AJD54436.1"/>
    <property type="molecule type" value="Genomic_DNA"/>
</dbReference>
<sequence length="162" mass="18203">MTDKKITVKPSMRGKNRSRGPNGVPHAVDIHVGKRLRMRRTLLGLTQNAVAKSVGLTFQQLQKYERGGNRIGASRLYDLAQALDVPVSYFFDDLPESVAESTSEARRKVDLGREAELDVMAKRETLELVRAYYKLNGNQRKRFFDLVKSMSDTEGNDDVGTA</sequence>
<dbReference type="SMART" id="SM00530">
    <property type="entry name" value="HTH_XRE"/>
    <property type="match status" value="1"/>
</dbReference>
<dbReference type="InterPro" id="IPR001387">
    <property type="entry name" value="Cro/C1-type_HTH"/>
</dbReference>
<geneLocation type="plasmid" evidence="5"/>